<name>A0ABV6A611_9PSEU</name>
<proteinExistence type="predicted"/>
<dbReference type="PROSITE" id="PS51729">
    <property type="entry name" value="GNAT_YJDJ"/>
    <property type="match status" value="1"/>
</dbReference>
<keyword evidence="2" id="KW-0012">Acyltransferase</keyword>
<dbReference type="InterPro" id="IPR031165">
    <property type="entry name" value="GNAT_YJDJ"/>
</dbReference>
<dbReference type="EMBL" id="JBHLZU010000026">
    <property type="protein sequence ID" value="MFB9908070.1"/>
    <property type="molecule type" value="Genomic_DNA"/>
</dbReference>
<protein>
    <submittedName>
        <fullName evidence="2">GNAT family N-acetyltransferase</fullName>
        <ecNumber evidence="2">2.3.1.-</ecNumber>
    </submittedName>
</protein>
<keyword evidence="2" id="KW-0808">Transferase</keyword>
<dbReference type="EC" id="2.3.1.-" evidence="2"/>
<dbReference type="PANTHER" id="PTHR31435">
    <property type="entry name" value="PROTEIN NATD1"/>
    <property type="match status" value="1"/>
</dbReference>
<dbReference type="PANTHER" id="PTHR31435:SF10">
    <property type="entry name" value="BSR4717 PROTEIN"/>
    <property type="match status" value="1"/>
</dbReference>
<dbReference type="RefSeq" id="WP_377859327.1">
    <property type="nucleotide sequence ID" value="NZ_JBHLZU010000026.1"/>
</dbReference>
<reference evidence="2 3" key="1">
    <citation type="submission" date="2024-09" db="EMBL/GenBank/DDBJ databases">
        <authorList>
            <person name="Sun Q."/>
            <person name="Mori K."/>
        </authorList>
    </citation>
    <scope>NUCLEOTIDE SEQUENCE [LARGE SCALE GENOMIC DNA]</scope>
    <source>
        <strain evidence="2 3">TBRC 7907</strain>
    </source>
</reference>
<gene>
    <name evidence="2" type="ORF">ACFFQA_29405</name>
</gene>
<evidence type="ECO:0000259" key="1">
    <source>
        <dbReference type="PROSITE" id="PS51729"/>
    </source>
</evidence>
<comment type="caution">
    <text evidence="2">The sequence shown here is derived from an EMBL/GenBank/DDBJ whole genome shotgun (WGS) entry which is preliminary data.</text>
</comment>
<dbReference type="Pfam" id="PF14542">
    <property type="entry name" value="Acetyltransf_CG"/>
    <property type="match status" value="1"/>
</dbReference>
<keyword evidence="3" id="KW-1185">Reference proteome</keyword>
<evidence type="ECO:0000313" key="3">
    <source>
        <dbReference type="Proteomes" id="UP001589693"/>
    </source>
</evidence>
<accession>A0ABV6A611</accession>
<feature type="domain" description="N-acetyltransferase" evidence="1">
    <location>
        <begin position="6"/>
        <end position="92"/>
    </location>
</feature>
<organism evidence="2 3">
    <name type="scientific">Allokutzneria oryzae</name>
    <dbReference type="NCBI Taxonomy" id="1378989"/>
    <lineage>
        <taxon>Bacteria</taxon>
        <taxon>Bacillati</taxon>
        <taxon>Actinomycetota</taxon>
        <taxon>Actinomycetes</taxon>
        <taxon>Pseudonocardiales</taxon>
        <taxon>Pseudonocardiaceae</taxon>
        <taxon>Allokutzneria</taxon>
    </lineage>
</organism>
<dbReference type="InterPro" id="IPR045057">
    <property type="entry name" value="Gcn5-rel_NAT"/>
</dbReference>
<dbReference type="Proteomes" id="UP001589693">
    <property type="component" value="Unassembled WGS sequence"/>
</dbReference>
<dbReference type="Gene3D" id="3.40.630.30">
    <property type="match status" value="1"/>
</dbReference>
<dbReference type="InterPro" id="IPR016181">
    <property type="entry name" value="Acyl_CoA_acyltransferase"/>
</dbReference>
<dbReference type="SUPFAM" id="SSF55729">
    <property type="entry name" value="Acyl-CoA N-acyltransferases (Nat)"/>
    <property type="match status" value="1"/>
</dbReference>
<sequence>MDVVVTEVPERHRFEARLNGSLAGHVEYARLGGKILLTHTEVDGAFEGKGVGGELARTALDSARANGLVVRPLCPFVAGWIRRHPDYVALVDPIDRMRVMAAAKVAD</sequence>
<dbReference type="GO" id="GO:0016746">
    <property type="term" value="F:acyltransferase activity"/>
    <property type="evidence" value="ECO:0007669"/>
    <property type="project" value="UniProtKB-KW"/>
</dbReference>
<evidence type="ECO:0000313" key="2">
    <source>
        <dbReference type="EMBL" id="MFB9908070.1"/>
    </source>
</evidence>